<feature type="domain" description="Cytidyltransferase-like" evidence="12">
    <location>
        <begin position="189"/>
        <end position="287"/>
    </location>
</feature>
<dbReference type="VEuPathDB" id="TrichDB:TRFO_04402"/>
<keyword evidence="6" id="KW-0443">Lipid metabolism</keyword>
<evidence type="ECO:0000256" key="2">
    <source>
        <dbReference type="ARBA" id="ARBA00010101"/>
    </source>
</evidence>
<keyword evidence="14" id="KW-1185">Reference proteome</keyword>
<proteinExistence type="inferred from homology"/>
<dbReference type="InterPro" id="IPR004821">
    <property type="entry name" value="Cyt_trans-like"/>
</dbReference>
<sequence length="344" mass="39275">MSKFHRVWCDGCFDLCHFGHFNFMRQARGLADELYVGVHNDGEVEHNKGKPVFTLEERMELVSACKWVTKAIPDAPYTTEIEWIDRYNCDAVVHGDDLVLNADGIDTYHEVKQHNRFTTVPRTKAISTTNLIGRMIRLPKSELPEGFDITQLESIAGTSTSLHTYIPTTHRIAQFSNRNEPKYGDKIVYCDGTFDLLHPGHVSFLKKAREMGDYLVVGVHDDPTMESLLCPAMPIMTLQERVLNVLAMKYVDDVIIGAPYIITKELMDQIEPHVVVEGSAPTRTNEEDAFRVPKELGIFQRIESDYPTMSAKDVVHRVINNFSIYAKRNQSKEQSQYEVHPENE</sequence>
<evidence type="ECO:0000256" key="3">
    <source>
        <dbReference type="ARBA" id="ARBA00022516"/>
    </source>
</evidence>
<comment type="similarity">
    <text evidence="2">Belongs to the cytidylyltransferase family.</text>
</comment>
<dbReference type="PANTHER" id="PTHR45780:SF2">
    <property type="entry name" value="ETHANOLAMINE-PHOSPHATE CYTIDYLYLTRANSFERASE"/>
    <property type="match status" value="1"/>
</dbReference>
<dbReference type="NCBIfam" id="TIGR00125">
    <property type="entry name" value="cyt_tran_rel"/>
    <property type="match status" value="2"/>
</dbReference>
<evidence type="ECO:0000256" key="9">
    <source>
        <dbReference type="ARBA" id="ARBA00024191"/>
    </source>
</evidence>
<name>A0A1J4KJ61_9EUKA</name>
<dbReference type="Proteomes" id="UP000179807">
    <property type="component" value="Unassembled WGS sequence"/>
</dbReference>
<dbReference type="AlphaFoldDB" id="A0A1J4KJ61"/>
<comment type="pathway">
    <text evidence="1">Lipid metabolism.</text>
</comment>
<dbReference type="GeneID" id="94826578"/>
<evidence type="ECO:0000256" key="5">
    <source>
        <dbReference type="ARBA" id="ARBA00022695"/>
    </source>
</evidence>
<dbReference type="SUPFAM" id="SSF52374">
    <property type="entry name" value="Nucleotidylyl transferase"/>
    <property type="match status" value="2"/>
</dbReference>
<gene>
    <name evidence="13" type="ORF">TRFO_04402</name>
</gene>
<keyword evidence="5" id="KW-0548">Nucleotidyltransferase</keyword>
<dbReference type="RefSeq" id="XP_068363004.1">
    <property type="nucleotide sequence ID" value="XM_068491874.1"/>
</dbReference>
<feature type="domain" description="Cytidyltransferase-like" evidence="12">
    <location>
        <begin position="8"/>
        <end position="132"/>
    </location>
</feature>
<evidence type="ECO:0000259" key="12">
    <source>
        <dbReference type="Pfam" id="PF01467"/>
    </source>
</evidence>
<comment type="pathway">
    <text evidence="9">Phospholipid metabolism; phosphatidylethanolamine biosynthesis; phosphatidylethanolamine from ethanolamine: step 2/3.</text>
</comment>
<evidence type="ECO:0000256" key="6">
    <source>
        <dbReference type="ARBA" id="ARBA00023098"/>
    </source>
</evidence>
<dbReference type="CDD" id="cd02174">
    <property type="entry name" value="CCT"/>
    <property type="match status" value="1"/>
</dbReference>
<dbReference type="OrthoDB" id="40021at2759"/>
<reference evidence="13" key="1">
    <citation type="submission" date="2016-10" db="EMBL/GenBank/DDBJ databases">
        <authorList>
            <person name="Benchimol M."/>
            <person name="Almeida L.G."/>
            <person name="Vasconcelos A.T."/>
            <person name="Perreira-Neves A."/>
            <person name="Rosa I.A."/>
            <person name="Tasca T."/>
            <person name="Bogo M.R."/>
            <person name="de Souza W."/>
        </authorList>
    </citation>
    <scope>NUCLEOTIDE SEQUENCE [LARGE SCALE GENOMIC DNA]</scope>
    <source>
        <strain evidence="13">K</strain>
    </source>
</reference>
<dbReference type="InterPro" id="IPR014729">
    <property type="entry name" value="Rossmann-like_a/b/a_fold"/>
</dbReference>
<evidence type="ECO:0000256" key="7">
    <source>
        <dbReference type="ARBA" id="ARBA00023209"/>
    </source>
</evidence>
<evidence type="ECO:0000256" key="8">
    <source>
        <dbReference type="ARBA" id="ARBA00023264"/>
    </source>
</evidence>
<dbReference type="GO" id="GO:0006646">
    <property type="term" value="P:phosphatidylethanolamine biosynthetic process"/>
    <property type="evidence" value="ECO:0007669"/>
    <property type="project" value="UniProtKB-UniPathway"/>
</dbReference>
<dbReference type="Pfam" id="PF01467">
    <property type="entry name" value="CTP_transf_like"/>
    <property type="match status" value="2"/>
</dbReference>
<dbReference type="PANTHER" id="PTHR45780">
    <property type="entry name" value="ETHANOLAMINE-PHOSPHATE CYTIDYLYLTRANSFERASE"/>
    <property type="match status" value="1"/>
</dbReference>
<dbReference type="InterPro" id="IPR044608">
    <property type="entry name" value="Ect1/PCYT2"/>
</dbReference>
<keyword evidence="3" id="KW-0444">Lipid biosynthesis</keyword>
<dbReference type="UniPathway" id="UPA00558">
    <property type="reaction ID" value="UER00742"/>
</dbReference>
<dbReference type="InterPro" id="IPR041723">
    <property type="entry name" value="CCT"/>
</dbReference>
<dbReference type="EMBL" id="MLAK01000627">
    <property type="protein sequence ID" value="OHT09868.1"/>
    <property type="molecule type" value="Genomic_DNA"/>
</dbReference>
<organism evidence="13 14">
    <name type="scientific">Tritrichomonas foetus</name>
    <dbReference type="NCBI Taxonomy" id="1144522"/>
    <lineage>
        <taxon>Eukaryota</taxon>
        <taxon>Metamonada</taxon>
        <taxon>Parabasalia</taxon>
        <taxon>Tritrichomonadida</taxon>
        <taxon>Tritrichomonadidae</taxon>
        <taxon>Tritrichomonas</taxon>
    </lineage>
</organism>
<keyword evidence="7" id="KW-0594">Phospholipid biosynthesis</keyword>
<dbReference type="EC" id="2.7.7.14" evidence="10"/>
<protein>
    <recommendedName>
        <fullName evidence="10">ethanolamine-phosphate cytidylyltransferase</fullName>
        <ecNumber evidence="10">2.7.7.14</ecNumber>
    </recommendedName>
    <alternativeName>
        <fullName evidence="11">CTP:phosphoethanolamine cytidylyltransferase</fullName>
    </alternativeName>
</protein>
<evidence type="ECO:0000256" key="10">
    <source>
        <dbReference type="ARBA" id="ARBA00024221"/>
    </source>
</evidence>
<dbReference type="GO" id="GO:0004306">
    <property type="term" value="F:ethanolamine-phosphate cytidylyltransferase activity"/>
    <property type="evidence" value="ECO:0007669"/>
    <property type="project" value="UniProtKB-EC"/>
</dbReference>
<evidence type="ECO:0000313" key="13">
    <source>
        <dbReference type="EMBL" id="OHT09868.1"/>
    </source>
</evidence>
<evidence type="ECO:0000256" key="4">
    <source>
        <dbReference type="ARBA" id="ARBA00022679"/>
    </source>
</evidence>
<evidence type="ECO:0000256" key="1">
    <source>
        <dbReference type="ARBA" id="ARBA00005189"/>
    </source>
</evidence>
<keyword evidence="4" id="KW-0808">Transferase</keyword>
<evidence type="ECO:0000256" key="11">
    <source>
        <dbReference type="ARBA" id="ARBA00031473"/>
    </source>
</evidence>
<accession>A0A1J4KJ61</accession>
<dbReference type="Gene3D" id="3.40.50.620">
    <property type="entry name" value="HUPs"/>
    <property type="match status" value="2"/>
</dbReference>
<comment type="caution">
    <text evidence="13">The sequence shown here is derived from an EMBL/GenBank/DDBJ whole genome shotgun (WGS) entry which is preliminary data.</text>
</comment>
<dbReference type="GO" id="GO:0005737">
    <property type="term" value="C:cytoplasm"/>
    <property type="evidence" value="ECO:0007669"/>
    <property type="project" value="TreeGrafter"/>
</dbReference>
<evidence type="ECO:0000313" key="14">
    <source>
        <dbReference type="Proteomes" id="UP000179807"/>
    </source>
</evidence>
<keyword evidence="8" id="KW-1208">Phospholipid metabolism</keyword>